<dbReference type="AlphaFoldDB" id="A0A1M4ZXY2"/>
<dbReference type="STRING" id="1194090.SAMN05443144_106166"/>
<dbReference type="GO" id="GO:0008233">
    <property type="term" value="F:peptidase activity"/>
    <property type="evidence" value="ECO:0007669"/>
    <property type="project" value="InterPro"/>
</dbReference>
<dbReference type="GO" id="GO:0006508">
    <property type="term" value="P:proteolysis"/>
    <property type="evidence" value="ECO:0007669"/>
    <property type="project" value="InterPro"/>
</dbReference>
<proteinExistence type="predicted"/>
<dbReference type="InterPro" id="IPR050266">
    <property type="entry name" value="AB_hydrolase_sf"/>
</dbReference>
<reference evidence="3 4" key="1">
    <citation type="submission" date="2016-11" db="EMBL/GenBank/DDBJ databases">
        <authorList>
            <person name="Jaros S."/>
            <person name="Januszkiewicz K."/>
            <person name="Wedrychowicz H."/>
        </authorList>
    </citation>
    <scope>NUCLEOTIDE SEQUENCE [LARGE SCALE GENOMIC DNA]</scope>
    <source>
        <strain evidence="3 4">DSM 21986</strain>
    </source>
</reference>
<sequence>MKVKWVAYLLTFELLSSCGARTESIPTPNSVADLLSLEIGGMQQWLLIRGENNDHPVLLWLHGGPGSAQMPVHHAYTKELEKEFIVVHWDQRGAGKSNTPEFREETMTLHRFIEDTHELTRYLKKRFDKDQIYLLGHSWGTLLGIHVVKEYPDDYETFISVSQVVDPARADSISWSWLQEKVQKSGSRDEIKALDRLGGPPFDDHDRFVRFIKMVDSFGGGMDAGFTQLLWKSLGASEYTLTDYIKWFKGANRGSGPMWEETRDIDLFSSVDSLRIPVYFFTGEKDYNTPNQLVKAYYYFLDAPQGKYLVRFTNSAHTPFIAEPEKFNREVVRVKQQTERPIP</sequence>
<dbReference type="PANTHER" id="PTHR43798:SF31">
    <property type="entry name" value="AB HYDROLASE SUPERFAMILY PROTEIN YCLE"/>
    <property type="match status" value="1"/>
</dbReference>
<dbReference type="Pfam" id="PF12146">
    <property type="entry name" value="Hydrolase_4"/>
    <property type="match status" value="1"/>
</dbReference>
<dbReference type="PRINTS" id="PR00793">
    <property type="entry name" value="PROAMNOPTASE"/>
</dbReference>
<dbReference type="InterPro" id="IPR002410">
    <property type="entry name" value="Peptidase_S33"/>
</dbReference>
<dbReference type="Proteomes" id="UP000184041">
    <property type="component" value="Unassembled WGS sequence"/>
</dbReference>
<dbReference type="Gene3D" id="3.40.50.1820">
    <property type="entry name" value="alpha/beta hydrolase"/>
    <property type="match status" value="1"/>
</dbReference>
<evidence type="ECO:0000256" key="1">
    <source>
        <dbReference type="ARBA" id="ARBA00022801"/>
    </source>
</evidence>
<name>A0A1M4ZXY2_9BACT</name>
<protein>
    <submittedName>
        <fullName evidence="3">Pimeloyl-ACP methyl ester carboxylesterase</fullName>
    </submittedName>
</protein>
<dbReference type="PANTHER" id="PTHR43798">
    <property type="entry name" value="MONOACYLGLYCEROL LIPASE"/>
    <property type="match status" value="1"/>
</dbReference>
<evidence type="ECO:0000313" key="4">
    <source>
        <dbReference type="Proteomes" id="UP000184041"/>
    </source>
</evidence>
<feature type="domain" description="Serine aminopeptidase S33" evidence="2">
    <location>
        <begin position="59"/>
        <end position="170"/>
    </location>
</feature>
<dbReference type="GO" id="GO:0016020">
    <property type="term" value="C:membrane"/>
    <property type="evidence" value="ECO:0007669"/>
    <property type="project" value="TreeGrafter"/>
</dbReference>
<dbReference type="OrthoDB" id="9796770at2"/>
<keyword evidence="1" id="KW-0378">Hydrolase</keyword>
<dbReference type="InterPro" id="IPR029058">
    <property type="entry name" value="AB_hydrolase_fold"/>
</dbReference>
<accession>A0A1M4ZXY2</accession>
<evidence type="ECO:0000313" key="3">
    <source>
        <dbReference type="EMBL" id="SHF22717.1"/>
    </source>
</evidence>
<gene>
    <name evidence="3" type="ORF">SAMN05443144_106166</name>
</gene>
<dbReference type="SUPFAM" id="SSF53474">
    <property type="entry name" value="alpha/beta-Hydrolases"/>
    <property type="match status" value="1"/>
</dbReference>
<organism evidence="3 4">
    <name type="scientific">Fodinibius roseus</name>
    <dbReference type="NCBI Taxonomy" id="1194090"/>
    <lineage>
        <taxon>Bacteria</taxon>
        <taxon>Pseudomonadati</taxon>
        <taxon>Balneolota</taxon>
        <taxon>Balneolia</taxon>
        <taxon>Balneolales</taxon>
        <taxon>Balneolaceae</taxon>
        <taxon>Fodinibius</taxon>
    </lineage>
</organism>
<dbReference type="InterPro" id="IPR022742">
    <property type="entry name" value="Hydrolase_4"/>
</dbReference>
<keyword evidence="4" id="KW-1185">Reference proteome</keyword>
<dbReference type="EMBL" id="FQUS01000006">
    <property type="protein sequence ID" value="SHF22717.1"/>
    <property type="molecule type" value="Genomic_DNA"/>
</dbReference>
<evidence type="ECO:0000259" key="2">
    <source>
        <dbReference type="Pfam" id="PF12146"/>
    </source>
</evidence>